<feature type="compositionally biased region" description="Polar residues" evidence="1">
    <location>
        <begin position="100"/>
        <end position="112"/>
    </location>
</feature>
<evidence type="ECO:0000313" key="2">
    <source>
        <dbReference type="EMBL" id="MBW0573172.1"/>
    </source>
</evidence>
<sequence length="112" mass="12292">MQEKSKNYVIDLTTSPDEPTEDVSDSDLMSGSEPNYSAYKVQKRKAAKAKEKPKADELITEDPKIKVESDSKPSYLQVRKGGPENVKLVKGSPNVKMDSDSTPSTSNVTNRG</sequence>
<evidence type="ECO:0000256" key="1">
    <source>
        <dbReference type="SAM" id="MobiDB-lite"/>
    </source>
</evidence>
<dbReference type="EMBL" id="AVOT02091521">
    <property type="protein sequence ID" value="MBW0573172.1"/>
    <property type="molecule type" value="Genomic_DNA"/>
</dbReference>
<accession>A0A9Q3PUT3</accession>
<gene>
    <name evidence="2" type="ORF">O181_112887</name>
</gene>
<dbReference type="AlphaFoldDB" id="A0A9Q3PUT3"/>
<proteinExistence type="predicted"/>
<reference evidence="2" key="1">
    <citation type="submission" date="2021-03" db="EMBL/GenBank/DDBJ databases">
        <title>Draft genome sequence of rust myrtle Austropuccinia psidii MF-1, a brazilian biotype.</title>
        <authorList>
            <person name="Quecine M.C."/>
            <person name="Pachon D.M.R."/>
            <person name="Bonatelli M.L."/>
            <person name="Correr F.H."/>
            <person name="Franceschini L.M."/>
            <person name="Leite T.F."/>
            <person name="Margarido G.R.A."/>
            <person name="Almeida C.A."/>
            <person name="Ferrarezi J.A."/>
            <person name="Labate C.A."/>
        </authorList>
    </citation>
    <scope>NUCLEOTIDE SEQUENCE</scope>
    <source>
        <strain evidence="2">MF-1</strain>
    </source>
</reference>
<feature type="region of interest" description="Disordered" evidence="1">
    <location>
        <begin position="1"/>
        <end position="112"/>
    </location>
</feature>
<dbReference type="Proteomes" id="UP000765509">
    <property type="component" value="Unassembled WGS sequence"/>
</dbReference>
<feature type="compositionally biased region" description="Basic and acidic residues" evidence="1">
    <location>
        <begin position="48"/>
        <end position="71"/>
    </location>
</feature>
<protein>
    <submittedName>
        <fullName evidence="2">Uncharacterized protein</fullName>
    </submittedName>
</protein>
<evidence type="ECO:0000313" key="3">
    <source>
        <dbReference type="Proteomes" id="UP000765509"/>
    </source>
</evidence>
<organism evidence="2 3">
    <name type="scientific">Austropuccinia psidii MF-1</name>
    <dbReference type="NCBI Taxonomy" id="1389203"/>
    <lineage>
        <taxon>Eukaryota</taxon>
        <taxon>Fungi</taxon>
        <taxon>Dikarya</taxon>
        <taxon>Basidiomycota</taxon>
        <taxon>Pucciniomycotina</taxon>
        <taxon>Pucciniomycetes</taxon>
        <taxon>Pucciniales</taxon>
        <taxon>Sphaerophragmiaceae</taxon>
        <taxon>Austropuccinia</taxon>
    </lineage>
</organism>
<keyword evidence="3" id="KW-1185">Reference proteome</keyword>
<comment type="caution">
    <text evidence="2">The sequence shown here is derived from an EMBL/GenBank/DDBJ whole genome shotgun (WGS) entry which is preliminary data.</text>
</comment>
<name>A0A9Q3PUT3_9BASI</name>